<keyword evidence="3" id="KW-1003">Cell membrane</keyword>
<dbReference type="GO" id="GO:0009506">
    <property type="term" value="C:plasmodesma"/>
    <property type="evidence" value="ECO:0007669"/>
    <property type="project" value="UniProtKB-SubCell"/>
</dbReference>
<dbReference type="CDD" id="cd23509">
    <property type="entry name" value="Gnk2-like"/>
    <property type="match status" value="2"/>
</dbReference>
<dbReference type="Gramene" id="RZC54012">
    <property type="protein sequence ID" value="RZC54012"/>
    <property type="gene ID" value="C5167_012860"/>
</dbReference>
<evidence type="ECO:0000256" key="14">
    <source>
        <dbReference type="SAM" id="Phobius"/>
    </source>
</evidence>
<evidence type="ECO:0000256" key="12">
    <source>
        <dbReference type="ARBA" id="ARBA00024184"/>
    </source>
</evidence>
<keyword evidence="8" id="KW-0965">Cell junction</keyword>
<sequence length="314" mass="34247">MFMELHNHFSSSLGTISLFSLNLSSIFFYFLLSSSVFSLGHINGYMFIYGGCSQDRYPPDSPFEVHLNSLLSSIVSSSSQFSYNAFAIGNSSTPDSDAAYGLYQCRGDLKLHDCTACVQNAVGQINLVCPNSFAAGLQLDGCYVRYENIDFLGKPDTAILYKKCSRSTSDDVEFYKRRDDVLAELQAATSFRVASLGMVEGFAQCLGDLSPSDCSSCLSEAVSKLKNTCGSASAVDIYLGQCYARYWASGYYNSSDSSSEDNVGRTVAIIVGVLAGVAVIIARRIKVAAARFHSLHKMYPVIYGSILLLEMVNW</sequence>
<keyword evidence="6" id="KW-0732">Signal</keyword>
<dbReference type="STRING" id="3469.A0A4Y7J1U9"/>
<dbReference type="InterPro" id="IPR051378">
    <property type="entry name" value="Cell2Cell_Antifungal"/>
</dbReference>
<keyword evidence="11" id="KW-1015">Disulfide bond</keyword>
<keyword evidence="2" id="KW-0813">Transport</keyword>
<evidence type="ECO:0000256" key="5">
    <source>
        <dbReference type="ARBA" id="ARBA00022692"/>
    </source>
</evidence>
<protein>
    <recommendedName>
        <fullName evidence="15">Gnk2-homologous domain-containing protein</fullName>
    </recommendedName>
</protein>
<dbReference type="Proteomes" id="UP000316621">
    <property type="component" value="Chromosome 3"/>
</dbReference>
<reference evidence="16 17" key="1">
    <citation type="journal article" date="2018" name="Science">
        <title>The opium poppy genome and morphinan production.</title>
        <authorList>
            <person name="Guo L."/>
            <person name="Winzer T."/>
            <person name="Yang X."/>
            <person name="Li Y."/>
            <person name="Ning Z."/>
            <person name="He Z."/>
            <person name="Teodor R."/>
            <person name="Lu Y."/>
            <person name="Bowser T.A."/>
            <person name="Graham I.A."/>
            <person name="Ye K."/>
        </authorList>
    </citation>
    <scope>NUCLEOTIDE SEQUENCE [LARGE SCALE GENOMIC DNA]</scope>
    <source>
        <strain evidence="17">cv. HN1</strain>
        <tissue evidence="16">Leaves</tissue>
    </source>
</reference>
<name>A0A4Y7J1U9_PAPSO</name>
<dbReference type="EMBL" id="CM010717">
    <property type="protein sequence ID" value="RZC54012.1"/>
    <property type="molecule type" value="Genomic_DNA"/>
</dbReference>
<evidence type="ECO:0000256" key="1">
    <source>
        <dbReference type="ARBA" id="ARBA00004251"/>
    </source>
</evidence>
<dbReference type="AlphaFoldDB" id="A0A4Y7J1U9"/>
<gene>
    <name evidence="16" type="ORF">C5167_012860</name>
</gene>
<feature type="transmembrane region" description="Helical" evidence="14">
    <location>
        <begin position="263"/>
        <end position="282"/>
    </location>
</feature>
<keyword evidence="17" id="KW-1185">Reference proteome</keyword>
<comment type="similarity">
    <text evidence="13">Belongs to the cysteine-rich repeat secretory protein family. Plasmodesmata-located proteins (PDLD) subfamily.</text>
</comment>
<dbReference type="OMA" id="CYVRYEN"/>
<comment type="subcellular location">
    <subcellularLocation>
        <location evidence="12">Cell junction</location>
        <location evidence="12">Plasmodesma</location>
    </subcellularLocation>
    <subcellularLocation>
        <location evidence="1">Cell membrane</location>
        <topology evidence="1">Single-pass type I membrane protein</topology>
    </subcellularLocation>
</comment>
<dbReference type="GO" id="GO:0005886">
    <property type="term" value="C:plasma membrane"/>
    <property type="evidence" value="ECO:0007669"/>
    <property type="project" value="UniProtKB-SubCell"/>
</dbReference>
<dbReference type="FunFam" id="3.30.430.20:FF:000011">
    <property type="entry name" value="Cysteine-rich repeat secretory protein 15"/>
    <property type="match status" value="1"/>
</dbReference>
<keyword evidence="5 14" id="KW-0812">Transmembrane</keyword>
<evidence type="ECO:0000256" key="4">
    <source>
        <dbReference type="ARBA" id="ARBA00022581"/>
    </source>
</evidence>
<dbReference type="Gene3D" id="3.30.430.20">
    <property type="entry name" value="Gnk2 domain, C-X8-C-X2-C motif"/>
    <property type="match status" value="2"/>
</dbReference>
<dbReference type="PROSITE" id="PS51473">
    <property type="entry name" value="GNK2"/>
    <property type="match status" value="2"/>
</dbReference>
<evidence type="ECO:0000256" key="2">
    <source>
        <dbReference type="ARBA" id="ARBA00022448"/>
    </source>
</evidence>
<evidence type="ECO:0000313" key="16">
    <source>
        <dbReference type="EMBL" id="RZC54012.1"/>
    </source>
</evidence>
<evidence type="ECO:0000256" key="13">
    <source>
        <dbReference type="ARBA" id="ARBA00038393"/>
    </source>
</evidence>
<feature type="domain" description="Gnk2-homologous" evidence="15">
    <location>
        <begin position="45"/>
        <end position="151"/>
    </location>
</feature>
<proteinExistence type="inferred from homology"/>
<evidence type="ECO:0000256" key="3">
    <source>
        <dbReference type="ARBA" id="ARBA00022475"/>
    </source>
</evidence>
<dbReference type="InterPro" id="IPR038408">
    <property type="entry name" value="GNK2_sf"/>
</dbReference>
<dbReference type="PANTHER" id="PTHR32080">
    <property type="entry name" value="ANTIFUNGAL PROTEIN GINKBILOBIN-2-LIKE"/>
    <property type="match status" value="1"/>
</dbReference>
<accession>A0A4Y7J1U9</accession>
<keyword evidence="9 14" id="KW-1133">Transmembrane helix</keyword>
<evidence type="ECO:0000256" key="10">
    <source>
        <dbReference type="ARBA" id="ARBA00023136"/>
    </source>
</evidence>
<evidence type="ECO:0000256" key="8">
    <source>
        <dbReference type="ARBA" id="ARBA00022949"/>
    </source>
</evidence>
<evidence type="ECO:0000313" key="17">
    <source>
        <dbReference type="Proteomes" id="UP000316621"/>
    </source>
</evidence>
<evidence type="ECO:0000256" key="9">
    <source>
        <dbReference type="ARBA" id="ARBA00022989"/>
    </source>
</evidence>
<dbReference type="Pfam" id="PF01657">
    <property type="entry name" value="Stress-antifung"/>
    <property type="match status" value="2"/>
</dbReference>
<keyword evidence="7" id="KW-0677">Repeat</keyword>
<evidence type="ECO:0000256" key="6">
    <source>
        <dbReference type="ARBA" id="ARBA00022729"/>
    </source>
</evidence>
<dbReference type="FunFam" id="3.30.430.20:FF:000001">
    <property type="entry name" value="cysteine-rich repeat secretory protein 3"/>
    <property type="match status" value="1"/>
</dbReference>
<evidence type="ECO:0000256" key="11">
    <source>
        <dbReference type="ARBA" id="ARBA00023157"/>
    </source>
</evidence>
<feature type="transmembrane region" description="Helical" evidence="14">
    <location>
        <begin position="12"/>
        <end position="32"/>
    </location>
</feature>
<evidence type="ECO:0000256" key="7">
    <source>
        <dbReference type="ARBA" id="ARBA00022737"/>
    </source>
</evidence>
<dbReference type="PANTHER" id="PTHR32080:SF2">
    <property type="entry name" value="PLASMODESMATA-LOCATED PROTEIN 8"/>
    <property type="match status" value="1"/>
</dbReference>
<dbReference type="InterPro" id="IPR002902">
    <property type="entry name" value="GNK2"/>
</dbReference>
<organism evidence="16 17">
    <name type="scientific">Papaver somniferum</name>
    <name type="common">Opium poppy</name>
    <dbReference type="NCBI Taxonomy" id="3469"/>
    <lineage>
        <taxon>Eukaryota</taxon>
        <taxon>Viridiplantae</taxon>
        <taxon>Streptophyta</taxon>
        <taxon>Embryophyta</taxon>
        <taxon>Tracheophyta</taxon>
        <taxon>Spermatophyta</taxon>
        <taxon>Magnoliopsida</taxon>
        <taxon>Ranunculales</taxon>
        <taxon>Papaveraceae</taxon>
        <taxon>Papaveroideae</taxon>
        <taxon>Papaver</taxon>
    </lineage>
</organism>
<keyword evidence="4" id="KW-0945">Host-virus interaction</keyword>
<evidence type="ECO:0000259" key="15">
    <source>
        <dbReference type="PROSITE" id="PS51473"/>
    </source>
</evidence>
<keyword evidence="10 14" id="KW-0472">Membrane</keyword>
<feature type="domain" description="Gnk2-homologous" evidence="15">
    <location>
        <begin position="153"/>
        <end position="251"/>
    </location>
</feature>